<dbReference type="AlphaFoldDB" id="A0A550BY23"/>
<dbReference type="EMBL" id="VDMD01000047">
    <property type="protein sequence ID" value="TRM57462.1"/>
    <property type="molecule type" value="Genomic_DNA"/>
</dbReference>
<dbReference type="Proteomes" id="UP000320762">
    <property type="component" value="Unassembled WGS sequence"/>
</dbReference>
<organism evidence="4 5">
    <name type="scientific">Schizophyllum amplum</name>
    <dbReference type="NCBI Taxonomy" id="97359"/>
    <lineage>
        <taxon>Eukaryota</taxon>
        <taxon>Fungi</taxon>
        <taxon>Dikarya</taxon>
        <taxon>Basidiomycota</taxon>
        <taxon>Agaricomycotina</taxon>
        <taxon>Agaricomycetes</taxon>
        <taxon>Agaricomycetidae</taxon>
        <taxon>Agaricales</taxon>
        <taxon>Schizophyllaceae</taxon>
        <taxon>Schizophyllum</taxon>
    </lineage>
</organism>
<sequence length="180" mass="19727">MPLRLSRAMARLCIIIYALIAVAVAQQQQNPAQAHNDHPTSHDSDAPEQNLVCLPFGICEPCPEDALSQPFCQPFGNRRLLHCRNSTSHAGGPSHPHTWTSHAGPPSQIAPQGEMLAWGACGKIVSKERADFFEFVVCNLFFALVALAVLVVRSRMVQAAQARQLAARIGLVRDTVRGWR</sequence>
<accession>A0A550BY23</accession>
<keyword evidence="5" id="KW-1185">Reference proteome</keyword>
<dbReference type="OrthoDB" id="2525787at2759"/>
<gene>
    <name evidence="4" type="ORF">BD626DRAFT_439474</name>
</gene>
<keyword evidence="2" id="KW-0472">Membrane</keyword>
<evidence type="ECO:0000256" key="1">
    <source>
        <dbReference type="SAM" id="MobiDB-lite"/>
    </source>
</evidence>
<comment type="caution">
    <text evidence="4">The sequence shown here is derived from an EMBL/GenBank/DDBJ whole genome shotgun (WGS) entry which is preliminary data.</text>
</comment>
<feature type="signal peptide" evidence="3">
    <location>
        <begin position="1"/>
        <end position="25"/>
    </location>
</feature>
<keyword evidence="3" id="KW-0732">Signal</keyword>
<feature type="chain" id="PRO_5022127755" evidence="3">
    <location>
        <begin position="26"/>
        <end position="180"/>
    </location>
</feature>
<evidence type="ECO:0000256" key="3">
    <source>
        <dbReference type="SAM" id="SignalP"/>
    </source>
</evidence>
<reference evidence="4 5" key="1">
    <citation type="journal article" date="2019" name="New Phytol.">
        <title>Comparative genomics reveals unique wood-decay strategies and fruiting body development in the Schizophyllaceae.</title>
        <authorList>
            <person name="Almasi E."/>
            <person name="Sahu N."/>
            <person name="Krizsan K."/>
            <person name="Balint B."/>
            <person name="Kovacs G.M."/>
            <person name="Kiss B."/>
            <person name="Cseklye J."/>
            <person name="Drula E."/>
            <person name="Henrissat B."/>
            <person name="Nagy I."/>
            <person name="Chovatia M."/>
            <person name="Adam C."/>
            <person name="LaButti K."/>
            <person name="Lipzen A."/>
            <person name="Riley R."/>
            <person name="Grigoriev I.V."/>
            <person name="Nagy L.G."/>
        </authorList>
    </citation>
    <scope>NUCLEOTIDE SEQUENCE [LARGE SCALE GENOMIC DNA]</scope>
    <source>
        <strain evidence="4 5">NL-1724</strain>
    </source>
</reference>
<keyword evidence="2" id="KW-1133">Transmembrane helix</keyword>
<proteinExistence type="predicted"/>
<evidence type="ECO:0000313" key="4">
    <source>
        <dbReference type="EMBL" id="TRM57462.1"/>
    </source>
</evidence>
<name>A0A550BY23_9AGAR</name>
<feature type="transmembrane region" description="Helical" evidence="2">
    <location>
        <begin position="132"/>
        <end position="152"/>
    </location>
</feature>
<evidence type="ECO:0000256" key="2">
    <source>
        <dbReference type="SAM" id="Phobius"/>
    </source>
</evidence>
<evidence type="ECO:0000313" key="5">
    <source>
        <dbReference type="Proteomes" id="UP000320762"/>
    </source>
</evidence>
<feature type="region of interest" description="Disordered" evidence="1">
    <location>
        <begin position="87"/>
        <end position="106"/>
    </location>
</feature>
<keyword evidence="2" id="KW-0812">Transmembrane</keyword>
<protein>
    <submittedName>
        <fullName evidence="4">Uncharacterized protein</fullName>
    </submittedName>
</protein>